<dbReference type="EMBL" id="CAJVPQ010003862">
    <property type="protein sequence ID" value="CAG8638886.1"/>
    <property type="molecule type" value="Genomic_DNA"/>
</dbReference>
<dbReference type="Proteomes" id="UP000789570">
    <property type="component" value="Unassembled WGS sequence"/>
</dbReference>
<comment type="caution">
    <text evidence="2">The sequence shown here is derived from an EMBL/GenBank/DDBJ whole genome shotgun (WGS) entry which is preliminary data.</text>
</comment>
<keyword evidence="3" id="KW-1185">Reference proteome</keyword>
<organism evidence="2 3">
    <name type="scientific">Funneliformis caledonium</name>
    <dbReference type="NCBI Taxonomy" id="1117310"/>
    <lineage>
        <taxon>Eukaryota</taxon>
        <taxon>Fungi</taxon>
        <taxon>Fungi incertae sedis</taxon>
        <taxon>Mucoromycota</taxon>
        <taxon>Glomeromycotina</taxon>
        <taxon>Glomeromycetes</taxon>
        <taxon>Glomerales</taxon>
        <taxon>Glomeraceae</taxon>
        <taxon>Funneliformis</taxon>
    </lineage>
</organism>
<feature type="region of interest" description="Disordered" evidence="1">
    <location>
        <begin position="1"/>
        <end position="34"/>
    </location>
</feature>
<accession>A0A9N9DKA0</accession>
<proteinExistence type="predicted"/>
<gene>
    <name evidence="2" type="ORF">FCALED_LOCUS10459</name>
</gene>
<evidence type="ECO:0000313" key="3">
    <source>
        <dbReference type="Proteomes" id="UP000789570"/>
    </source>
</evidence>
<reference evidence="2" key="1">
    <citation type="submission" date="2021-06" db="EMBL/GenBank/DDBJ databases">
        <authorList>
            <person name="Kallberg Y."/>
            <person name="Tangrot J."/>
            <person name="Rosling A."/>
        </authorList>
    </citation>
    <scope>NUCLEOTIDE SEQUENCE</scope>
    <source>
        <strain evidence="2">UK204</strain>
    </source>
</reference>
<evidence type="ECO:0000313" key="2">
    <source>
        <dbReference type="EMBL" id="CAG8638886.1"/>
    </source>
</evidence>
<evidence type="ECO:0000256" key="1">
    <source>
        <dbReference type="SAM" id="MobiDB-lite"/>
    </source>
</evidence>
<dbReference type="AlphaFoldDB" id="A0A9N9DKA0"/>
<feature type="compositionally biased region" description="Low complexity" evidence="1">
    <location>
        <begin position="1"/>
        <end position="16"/>
    </location>
</feature>
<protein>
    <submittedName>
        <fullName evidence="2">7450_t:CDS:1</fullName>
    </submittedName>
</protein>
<name>A0A9N9DKA0_9GLOM</name>
<sequence length="125" mass="14309">MLTQSRSLIESSSSASVTGKRTYNKSTEPASTNTTTTIKKMTNFIKKMSGTNTKVVHKRFVNLTQDSDNRKYGFNTKDYYDNKSNDNSHYGNSFDFFDTHNNIDELDYNHNDTEVKVCVLLINDL</sequence>
<feature type="compositionally biased region" description="Polar residues" evidence="1">
    <location>
        <begin position="17"/>
        <end position="31"/>
    </location>
</feature>